<dbReference type="GO" id="GO:0005634">
    <property type="term" value="C:nucleus"/>
    <property type="evidence" value="ECO:0007669"/>
    <property type="project" value="TreeGrafter"/>
</dbReference>
<dbReference type="GO" id="GO:0003690">
    <property type="term" value="F:double-stranded DNA binding"/>
    <property type="evidence" value="ECO:0007669"/>
    <property type="project" value="TreeGrafter"/>
</dbReference>
<dbReference type="InterPro" id="IPR036397">
    <property type="entry name" value="RNaseH_sf"/>
</dbReference>
<gene>
    <name evidence="1" type="primary">SETMAR_259</name>
    <name evidence="1" type="ORF">AVEN_81249_1</name>
</gene>
<sequence>MLAAKQNCSCQKWFKKLPSGDFSLKDDQRSGRPTEVSDEQIKIKIESDRHIYVREIAERLNVSPTTIKRHLKRLEFAKKLEICVQHELKDIQLTHQINVCDMHLKRKEIHPFLERIIPGDEKWLVYNNTNRKRS</sequence>
<dbReference type="InterPro" id="IPR036388">
    <property type="entry name" value="WH-like_DNA-bd_sf"/>
</dbReference>
<dbReference type="GO" id="GO:0003697">
    <property type="term" value="F:single-stranded DNA binding"/>
    <property type="evidence" value="ECO:0007669"/>
    <property type="project" value="TreeGrafter"/>
</dbReference>
<dbReference type="GO" id="GO:0032259">
    <property type="term" value="P:methylation"/>
    <property type="evidence" value="ECO:0007669"/>
    <property type="project" value="UniProtKB-KW"/>
</dbReference>
<reference evidence="1 2" key="1">
    <citation type="journal article" date="2019" name="Sci. Rep.">
        <title>Orb-weaving spider Araneus ventricosus genome elucidates the spidroin gene catalogue.</title>
        <authorList>
            <person name="Kono N."/>
            <person name="Nakamura H."/>
            <person name="Ohtoshi R."/>
            <person name="Moran D.A.P."/>
            <person name="Shinohara A."/>
            <person name="Yoshida Y."/>
            <person name="Fujiwara M."/>
            <person name="Mori M."/>
            <person name="Tomita M."/>
            <person name="Arakawa K."/>
        </authorList>
    </citation>
    <scope>NUCLEOTIDE SEQUENCE [LARGE SCALE GENOMIC DNA]</scope>
</reference>
<dbReference type="InterPro" id="IPR052709">
    <property type="entry name" value="Transposase-MT_Hybrid"/>
</dbReference>
<keyword evidence="1" id="KW-0808">Transferase</keyword>
<dbReference type="PANTHER" id="PTHR46060:SF2">
    <property type="entry name" value="HISTONE-LYSINE N-METHYLTRANSFERASE SETMAR"/>
    <property type="match status" value="1"/>
</dbReference>
<dbReference type="Proteomes" id="UP000499080">
    <property type="component" value="Unassembled WGS sequence"/>
</dbReference>
<protein>
    <submittedName>
        <fullName evidence="1">Histone-lysine N-methyltransferase SETMAR</fullName>
    </submittedName>
</protein>
<dbReference type="GO" id="GO:0015074">
    <property type="term" value="P:DNA integration"/>
    <property type="evidence" value="ECO:0007669"/>
    <property type="project" value="TreeGrafter"/>
</dbReference>
<dbReference type="SUPFAM" id="SSF46785">
    <property type="entry name" value="Winged helix' DNA-binding domain"/>
    <property type="match status" value="1"/>
</dbReference>
<dbReference type="GO" id="GO:0000729">
    <property type="term" value="P:DNA double-strand break processing"/>
    <property type="evidence" value="ECO:0007669"/>
    <property type="project" value="TreeGrafter"/>
</dbReference>
<organism evidence="1 2">
    <name type="scientific">Araneus ventricosus</name>
    <name type="common">Orbweaver spider</name>
    <name type="synonym">Epeira ventricosa</name>
    <dbReference type="NCBI Taxonomy" id="182803"/>
    <lineage>
        <taxon>Eukaryota</taxon>
        <taxon>Metazoa</taxon>
        <taxon>Ecdysozoa</taxon>
        <taxon>Arthropoda</taxon>
        <taxon>Chelicerata</taxon>
        <taxon>Arachnida</taxon>
        <taxon>Araneae</taxon>
        <taxon>Araneomorphae</taxon>
        <taxon>Entelegynae</taxon>
        <taxon>Araneoidea</taxon>
        <taxon>Araneidae</taxon>
        <taxon>Araneus</taxon>
    </lineage>
</organism>
<dbReference type="GO" id="GO:0042800">
    <property type="term" value="F:histone H3K4 methyltransferase activity"/>
    <property type="evidence" value="ECO:0007669"/>
    <property type="project" value="TreeGrafter"/>
</dbReference>
<keyword evidence="1" id="KW-0489">Methyltransferase</keyword>
<accession>A0A4Y2URP4</accession>
<dbReference type="EMBL" id="BGPR01039651">
    <property type="protein sequence ID" value="GBO15655.1"/>
    <property type="molecule type" value="Genomic_DNA"/>
</dbReference>
<name>A0A4Y2URP4_ARAVE</name>
<dbReference type="GO" id="GO:0035861">
    <property type="term" value="C:site of double-strand break"/>
    <property type="evidence" value="ECO:0007669"/>
    <property type="project" value="TreeGrafter"/>
</dbReference>
<dbReference type="OrthoDB" id="6433213at2759"/>
<dbReference type="AlphaFoldDB" id="A0A4Y2URP4"/>
<dbReference type="InterPro" id="IPR036390">
    <property type="entry name" value="WH_DNA-bd_sf"/>
</dbReference>
<dbReference type="GO" id="GO:0031297">
    <property type="term" value="P:replication fork processing"/>
    <property type="evidence" value="ECO:0007669"/>
    <property type="project" value="TreeGrafter"/>
</dbReference>
<dbReference type="GO" id="GO:0044774">
    <property type="term" value="P:mitotic DNA integrity checkpoint signaling"/>
    <property type="evidence" value="ECO:0007669"/>
    <property type="project" value="TreeGrafter"/>
</dbReference>
<comment type="caution">
    <text evidence="1">The sequence shown here is derived from an EMBL/GenBank/DDBJ whole genome shotgun (WGS) entry which is preliminary data.</text>
</comment>
<keyword evidence="2" id="KW-1185">Reference proteome</keyword>
<dbReference type="GO" id="GO:0000014">
    <property type="term" value="F:single-stranded DNA endodeoxyribonuclease activity"/>
    <property type="evidence" value="ECO:0007669"/>
    <property type="project" value="TreeGrafter"/>
</dbReference>
<dbReference type="GO" id="GO:0046975">
    <property type="term" value="F:histone H3K36 methyltransferase activity"/>
    <property type="evidence" value="ECO:0007669"/>
    <property type="project" value="TreeGrafter"/>
</dbReference>
<dbReference type="GO" id="GO:0044547">
    <property type="term" value="F:DNA topoisomerase binding"/>
    <property type="evidence" value="ECO:0007669"/>
    <property type="project" value="TreeGrafter"/>
</dbReference>
<dbReference type="Pfam" id="PF13412">
    <property type="entry name" value="HTH_24"/>
    <property type="match status" value="1"/>
</dbReference>
<dbReference type="PANTHER" id="PTHR46060">
    <property type="entry name" value="MARINER MOS1 TRANSPOSASE-LIKE PROTEIN"/>
    <property type="match status" value="1"/>
</dbReference>
<dbReference type="CDD" id="cd00090">
    <property type="entry name" value="HTH_ARSR"/>
    <property type="match status" value="1"/>
</dbReference>
<dbReference type="Gene3D" id="3.30.420.10">
    <property type="entry name" value="Ribonuclease H-like superfamily/Ribonuclease H"/>
    <property type="match status" value="1"/>
</dbReference>
<evidence type="ECO:0000313" key="1">
    <source>
        <dbReference type="EMBL" id="GBO15655.1"/>
    </source>
</evidence>
<dbReference type="Gene3D" id="1.10.10.10">
    <property type="entry name" value="Winged helix-like DNA-binding domain superfamily/Winged helix DNA-binding domain"/>
    <property type="match status" value="1"/>
</dbReference>
<proteinExistence type="predicted"/>
<dbReference type="GO" id="GO:0006303">
    <property type="term" value="P:double-strand break repair via nonhomologous end joining"/>
    <property type="evidence" value="ECO:0007669"/>
    <property type="project" value="TreeGrafter"/>
</dbReference>
<evidence type="ECO:0000313" key="2">
    <source>
        <dbReference type="Proteomes" id="UP000499080"/>
    </source>
</evidence>
<dbReference type="GO" id="GO:0000793">
    <property type="term" value="C:condensed chromosome"/>
    <property type="evidence" value="ECO:0007669"/>
    <property type="project" value="TreeGrafter"/>
</dbReference>
<dbReference type="InterPro" id="IPR011991">
    <property type="entry name" value="ArsR-like_HTH"/>
</dbReference>